<dbReference type="EMBL" id="BTRJ01000015">
    <property type="protein sequence ID" value="GMR27614.1"/>
    <property type="molecule type" value="Genomic_DNA"/>
</dbReference>
<gene>
    <name evidence="1" type="ORF">STENOSP10_18340</name>
</gene>
<organism evidence="1 2">
    <name type="scientific">Stenotrophomonas sepilia</name>
    <dbReference type="NCBI Taxonomy" id="2860290"/>
    <lineage>
        <taxon>Bacteria</taxon>
        <taxon>Pseudomonadati</taxon>
        <taxon>Pseudomonadota</taxon>
        <taxon>Gammaproteobacteria</taxon>
        <taxon>Lysobacterales</taxon>
        <taxon>Lysobacteraceae</taxon>
        <taxon>Stenotrophomonas</taxon>
        <taxon>Stenotrophomonas maltophilia group</taxon>
    </lineage>
</organism>
<comment type="caution">
    <text evidence="1">The sequence shown here is derived from an EMBL/GenBank/DDBJ whole genome shotgun (WGS) entry which is preliminary data.</text>
</comment>
<evidence type="ECO:0000313" key="1">
    <source>
        <dbReference type="EMBL" id="GMR27614.1"/>
    </source>
</evidence>
<accession>A0ABQ6QBW5</accession>
<sequence>MTKTASPLLPLLYQVLQGHDITCTIDGHELVLDSGLRLSPHPIGADPRDNGGWQISSMIEARHPELFADGLFEYQHAVGEGPEEATLSGFENWARVDLPALQAAIGADDAPELQMLTLRYGAEETGTPLARAVVLGPLAHYRSEPADEAAACGEGNHGSCPCCLFTQSLNAFNDLLKTRQFLGIRLFASRDANGHCEADCRVNGHDFPAALPLLRAYAARWPQAGLEFRKQYVVVCNDIED</sequence>
<dbReference type="InterPro" id="IPR045929">
    <property type="entry name" value="DUF6348"/>
</dbReference>
<dbReference type="Proteomes" id="UP001306668">
    <property type="component" value="Unassembled WGS sequence"/>
</dbReference>
<reference evidence="2" key="1">
    <citation type="submission" date="2023-07" db="EMBL/GenBank/DDBJ databases">
        <title>Genome sequence of Stenotrophomonas sp. Alg010 isolated from Sargassum waste.</title>
        <authorList>
            <person name="Mohapatra"/>
            <person name="B.R."/>
        </authorList>
    </citation>
    <scope>NUCLEOTIDE SEQUENCE [LARGE SCALE GENOMIC DNA]</scope>
    <source>
        <strain evidence="2">Alg010</strain>
    </source>
</reference>
<dbReference type="Pfam" id="PF19875">
    <property type="entry name" value="DUF6348"/>
    <property type="match status" value="1"/>
</dbReference>
<proteinExistence type="predicted"/>
<keyword evidence="2" id="KW-1185">Reference proteome</keyword>
<evidence type="ECO:0000313" key="2">
    <source>
        <dbReference type="Proteomes" id="UP001306668"/>
    </source>
</evidence>
<dbReference type="RefSeq" id="WP_338167727.1">
    <property type="nucleotide sequence ID" value="NZ_BTRJ01000015.1"/>
</dbReference>
<protein>
    <submittedName>
        <fullName evidence="1">Uncharacterized protein</fullName>
    </submittedName>
</protein>
<name>A0ABQ6QBW5_9GAMM</name>